<comment type="caution">
    <text evidence="1">The sequence shown here is derived from an EMBL/GenBank/DDBJ whole genome shotgun (WGS) entry which is preliminary data.</text>
</comment>
<dbReference type="EMBL" id="MU277201">
    <property type="protein sequence ID" value="KAI0063805.1"/>
    <property type="molecule type" value="Genomic_DNA"/>
</dbReference>
<protein>
    <submittedName>
        <fullName evidence="1">Uncharacterized protein</fullName>
    </submittedName>
</protein>
<organism evidence="1 2">
    <name type="scientific">Artomyces pyxidatus</name>
    <dbReference type="NCBI Taxonomy" id="48021"/>
    <lineage>
        <taxon>Eukaryota</taxon>
        <taxon>Fungi</taxon>
        <taxon>Dikarya</taxon>
        <taxon>Basidiomycota</taxon>
        <taxon>Agaricomycotina</taxon>
        <taxon>Agaricomycetes</taxon>
        <taxon>Russulales</taxon>
        <taxon>Auriscalpiaceae</taxon>
        <taxon>Artomyces</taxon>
    </lineage>
</organism>
<reference evidence="1" key="1">
    <citation type="submission" date="2021-03" db="EMBL/GenBank/DDBJ databases">
        <authorList>
            <consortium name="DOE Joint Genome Institute"/>
            <person name="Ahrendt S."/>
            <person name="Looney B.P."/>
            <person name="Miyauchi S."/>
            <person name="Morin E."/>
            <person name="Drula E."/>
            <person name="Courty P.E."/>
            <person name="Chicoki N."/>
            <person name="Fauchery L."/>
            <person name="Kohler A."/>
            <person name="Kuo A."/>
            <person name="Labutti K."/>
            <person name="Pangilinan J."/>
            <person name="Lipzen A."/>
            <person name="Riley R."/>
            <person name="Andreopoulos W."/>
            <person name="He G."/>
            <person name="Johnson J."/>
            <person name="Barry K.W."/>
            <person name="Grigoriev I.V."/>
            <person name="Nagy L."/>
            <person name="Hibbett D."/>
            <person name="Henrissat B."/>
            <person name="Matheny P.B."/>
            <person name="Labbe J."/>
            <person name="Martin F."/>
        </authorList>
    </citation>
    <scope>NUCLEOTIDE SEQUENCE</scope>
    <source>
        <strain evidence="1">HHB10654</strain>
    </source>
</reference>
<proteinExistence type="predicted"/>
<evidence type="ECO:0000313" key="1">
    <source>
        <dbReference type="EMBL" id="KAI0063805.1"/>
    </source>
</evidence>
<gene>
    <name evidence="1" type="ORF">BV25DRAFT_1837366</name>
</gene>
<reference evidence="1" key="2">
    <citation type="journal article" date="2022" name="New Phytol.">
        <title>Evolutionary transition to the ectomycorrhizal habit in the genomes of a hyperdiverse lineage of mushroom-forming fungi.</title>
        <authorList>
            <person name="Looney B."/>
            <person name="Miyauchi S."/>
            <person name="Morin E."/>
            <person name="Drula E."/>
            <person name="Courty P.E."/>
            <person name="Kohler A."/>
            <person name="Kuo A."/>
            <person name="LaButti K."/>
            <person name="Pangilinan J."/>
            <person name="Lipzen A."/>
            <person name="Riley R."/>
            <person name="Andreopoulos W."/>
            <person name="He G."/>
            <person name="Johnson J."/>
            <person name="Nolan M."/>
            <person name="Tritt A."/>
            <person name="Barry K.W."/>
            <person name="Grigoriev I.V."/>
            <person name="Nagy L.G."/>
            <person name="Hibbett D."/>
            <person name="Henrissat B."/>
            <person name="Matheny P.B."/>
            <person name="Labbe J."/>
            <person name="Martin F.M."/>
        </authorList>
    </citation>
    <scope>NUCLEOTIDE SEQUENCE</scope>
    <source>
        <strain evidence="1">HHB10654</strain>
    </source>
</reference>
<sequence length="294" mass="32916">MKGQQNAAAFRSKLRGHMPAMLNEGHPEDSRQEFGAHCRLLRKVRALRSQGRTGPVRAGRVLASMGDEQRVPARVEGVSKAWHARSRISNKSPAADARHCRFWIRGLDAANQRSTTQLTQGCHRREKQAHEQYSTACTGTEAARSLIHTGTMFTPGFHMDLQAIVVDIATCRSRREEGGASGPDSEIEDTHGYGVYGAGKLVDLFEKADTEGYLDGRGVQEAKRHAVGPPRYLAGRISWIYMKYSAVENEDQHDLGSHIDRDFQAKARQSEEREGGHERWDKRSPKWTLLLDSE</sequence>
<name>A0ACB8T6C4_9AGAM</name>
<dbReference type="Proteomes" id="UP000814140">
    <property type="component" value="Unassembled WGS sequence"/>
</dbReference>
<accession>A0ACB8T6C4</accession>
<keyword evidence="2" id="KW-1185">Reference proteome</keyword>
<evidence type="ECO:0000313" key="2">
    <source>
        <dbReference type="Proteomes" id="UP000814140"/>
    </source>
</evidence>